<keyword evidence="1" id="KW-1133">Transmembrane helix</keyword>
<dbReference type="Pfam" id="PF07009">
    <property type="entry name" value="NusG_II"/>
    <property type="match status" value="1"/>
</dbReference>
<name>A0A8J6JDP0_9FIRM</name>
<keyword evidence="1" id="KW-0472">Membrane</keyword>
<feature type="transmembrane region" description="Helical" evidence="1">
    <location>
        <begin position="12"/>
        <end position="33"/>
    </location>
</feature>
<keyword evidence="3" id="KW-1185">Reference proteome</keyword>
<dbReference type="Gene3D" id="2.60.320.10">
    <property type="entry name" value="N-utilization substance G protein NusG, insert domain"/>
    <property type="match status" value="1"/>
</dbReference>
<evidence type="ECO:0000256" key="1">
    <source>
        <dbReference type="SAM" id="Phobius"/>
    </source>
</evidence>
<protein>
    <submittedName>
        <fullName evidence="2">NusG domain II-containing protein</fullName>
    </submittedName>
</protein>
<gene>
    <name evidence="2" type="ORF">H8S57_06590</name>
</gene>
<dbReference type="InterPro" id="IPR038690">
    <property type="entry name" value="NusG_2_sf"/>
</dbReference>
<keyword evidence="1" id="KW-0812">Transmembrane</keyword>
<reference evidence="2" key="1">
    <citation type="submission" date="2020-08" db="EMBL/GenBank/DDBJ databases">
        <title>Genome public.</title>
        <authorList>
            <person name="Liu C."/>
            <person name="Sun Q."/>
        </authorList>
    </citation>
    <scope>NUCLEOTIDE SEQUENCE</scope>
    <source>
        <strain evidence="2">NSJ-51</strain>
    </source>
</reference>
<evidence type="ECO:0000313" key="2">
    <source>
        <dbReference type="EMBL" id="MBC5733392.1"/>
    </source>
</evidence>
<dbReference type="AlphaFoldDB" id="A0A8J6JDP0"/>
<evidence type="ECO:0000313" key="3">
    <source>
        <dbReference type="Proteomes" id="UP000661435"/>
    </source>
</evidence>
<organism evidence="2 3">
    <name type="scientific">Lawsonibacter hominis</name>
    <dbReference type="NCBI Taxonomy" id="2763053"/>
    <lineage>
        <taxon>Bacteria</taxon>
        <taxon>Bacillati</taxon>
        <taxon>Bacillota</taxon>
        <taxon>Clostridia</taxon>
        <taxon>Eubacteriales</taxon>
        <taxon>Oscillospiraceae</taxon>
        <taxon>Lawsonibacter</taxon>
    </lineage>
</organism>
<dbReference type="CDD" id="cd09846">
    <property type="entry name" value="DUF1312"/>
    <property type="match status" value="1"/>
</dbReference>
<dbReference type="EMBL" id="JACOPP010000006">
    <property type="protein sequence ID" value="MBC5733392.1"/>
    <property type="molecule type" value="Genomic_DNA"/>
</dbReference>
<dbReference type="Proteomes" id="UP000661435">
    <property type="component" value="Unassembled WGS sequence"/>
</dbReference>
<comment type="caution">
    <text evidence="2">The sequence shown here is derived from an EMBL/GenBank/DDBJ whole genome shotgun (WGS) entry which is preliminary data.</text>
</comment>
<proteinExistence type="predicted"/>
<sequence>MKRPAAERRRPTIGDGVLALLVILCAAALFFGLRPASGNLLTARIVLDGVLVAEYDLNALTSPVELAVDGGAYPMVIQAEPGRIRVLESGCPSQDCVHTGWADRAGDQIICLPNRLVISLSGAEAQTDFDAVTG</sequence>
<accession>A0A8J6JDP0</accession>